<comment type="caution">
    <text evidence="1">The sequence shown here is derived from an EMBL/GenBank/DDBJ whole genome shotgun (WGS) entry which is preliminary data.</text>
</comment>
<keyword evidence="1" id="KW-0808">Transferase</keyword>
<keyword evidence="1" id="KW-0695">RNA-directed DNA polymerase</keyword>
<dbReference type="EMBL" id="CM039171">
    <property type="protein sequence ID" value="KAH9794285.1"/>
    <property type="molecule type" value="Genomic_DNA"/>
</dbReference>
<accession>A0ACB8N9K4</accession>
<sequence>MSVDHDNATISGVAFSKPFLGDGNMGNMALNMGIDKQLPIGTHPSEKSTSGTAVVSDGDMEGTEDLEIGLVVNNSKRRRSLHGLHHGYPRGFFPFGEDMSGIVGVACIFDPRYKKKFIEYYFSMVYGGVKELYVGKVVTLCRELVEEYQLKFSPTVYCFDYTGSSSSTRSTGDSYKKATKWMTGFDDYVNNGDCAVVADELDSYLDEKVIPRMEDFNILSWWKTNTNRYPTLARIARDILAIPITTVASESAFSTNGRVVSPHHNKLHPSTLEALMCCQSLKSEAISQFATFLEEEHEEQENLLRLLSTSSSLSWVCIGDFNDLLTANEKRGRHEHPNWKLMGFNNAINDRGLIDLGMEGYKFTWERSRGTENWVEELLDRGNSRFRFENLWLREARCGDVIRSSWASSTDLSIQQKIKDCGKALLVWGGHLARDFRNRKLECKQQVASLRGCRDMDGVAAFTEARNRYNELLHSHEVFLKQSLNDTSIVLIPKKQRPEVLADMRPIALCNVLYKIVSKMIANRMKIVFDSVVSEAQSAFVPGRAITDNIIFLAKMMHYLKRKRQGKHGVAALKIDMSKAYDKVEWGFLQEMMLKLGFDAKWVQLIMLCVTTVRYSVHQEDREVGPIMPSRGLRQGDPLSPYLFILYAEGLISLIKRHERLGLLHGVRVARSAPVVSHLFFADDSFMFFRANQAEASIINQICGTLDVNATKDHGAYLGLPFHIGRKKRAVFNYIRDSSTEVASKSGGGRGIHWMKWEHLCKPKDFGDMDFKQLHQFNVAMLGKQVWKLITKPESFVAKVLKARYYPRTSVNEAKLGPNPSFVWRSILAAKEVVVCGSRIQIGNGQNVLVGQDPWLPDHTSGFISSKLNEELALARIPLSYRREADMWYWLHDPCGVYSVRSCYKLLTHRDNDSSTSIWRSLWKLELPNKVRNFLWQAATNVLPSAVNLVNRRVVILPICSLCNAYDETVTHALLECEFARLLAAMICWRIWIHRNNQLWNHRNGSASQVLNSAGQFLYQWQTVRKQSFFVDVDANIVSHGAICWEKPCFGWLKCNVDAAIFNDQSKFSIGCVIRNSVGEFVTARCECFLGIFGPREAEALGIRDSLSWIKRLQLSCVIVEMDSLQVFQVLTDKFSSPNGFGLIIEECRALAVYNRSAILFCTSICELCCSYCC</sequence>
<evidence type="ECO:0000313" key="2">
    <source>
        <dbReference type="Proteomes" id="UP000829398"/>
    </source>
</evidence>
<keyword evidence="2" id="KW-1185">Reference proteome</keyword>
<gene>
    <name evidence="1" type="ORF">KPL71_004841</name>
</gene>
<dbReference type="Proteomes" id="UP000829398">
    <property type="component" value="Chromosome 2"/>
</dbReference>
<proteinExistence type="predicted"/>
<keyword evidence="1" id="KW-0548">Nucleotidyltransferase</keyword>
<protein>
    <submittedName>
        <fullName evidence="1">Reverse transcriptase/RNA-dependent DNA polymerase</fullName>
    </submittedName>
</protein>
<name>A0ACB8N9K4_CITSI</name>
<reference evidence="2" key="1">
    <citation type="journal article" date="2023" name="Hortic. Res.">
        <title>A chromosome-level phased genome enabling allele-level studies in sweet orange: a case study on citrus Huanglongbing tolerance.</title>
        <authorList>
            <person name="Wu B."/>
            <person name="Yu Q."/>
            <person name="Deng Z."/>
            <person name="Duan Y."/>
            <person name="Luo F."/>
            <person name="Gmitter F. Jr."/>
        </authorList>
    </citation>
    <scope>NUCLEOTIDE SEQUENCE [LARGE SCALE GENOMIC DNA]</scope>
    <source>
        <strain evidence="2">cv. Valencia</strain>
    </source>
</reference>
<organism evidence="1 2">
    <name type="scientific">Citrus sinensis</name>
    <name type="common">Sweet orange</name>
    <name type="synonym">Citrus aurantium var. sinensis</name>
    <dbReference type="NCBI Taxonomy" id="2711"/>
    <lineage>
        <taxon>Eukaryota</taxon>
        <taxon>Viridiplantae</taxon>
        <taxon>Streptophyta</taxon>
        <taxon>Embryophyta</taxon>
        <taxon>Tracheophyta</taxon>
        <taxon>Spermatophyta</taxon>
        <taxon>Magnoliopsida</taxon>
        <taxon>eudicotyledons</taxon>
        <taxon>Gunneridae</taxon>
        <taxon>Pentapetalae</taxon>
        <taxon>rosids</taxon>
        <taxon>malvids</taxon>
        <taxon>Sapindales</taxon>
        <taxon>Rutaceae</taxon>
        <taxon>Aurantioideae</taxon>
        <taxon>Citrus</taxon>
    </lineage>
</organism>
<evidence type="ECO:0000313" key="1">
    <source>
        <dbReference type="EMBL" id="KAH9794285.1"/>
    </source>
</evidence>